<comment type="subunit">
    <text evidence="8">Has multiple subunits with at least A(3), B(3), C, D, E, F, H, I and proteolipid K(x).</text>
</comment>
<dbReference type="InterPro" id="IPR020003">
    <property type="entry name" value="ATPase_a/bsu_AS"/>
</dbReference>
<gene>
    <name evidence="8" type="primary">atpB</name>
    <name evidence="12" type="ORF">HL657_02390</name>
</gene>
<feature type="domain" description="ATPase F1/V1/A1 complex alpha/beta subunit N-terminal" evidence="10">
    <location>
        <begin position="7"/>
        <end position="72"/>
    </location>
</feature>
<feature type="domain" description="ATPase F1/V1/A1 complex alpha/beta subunit nucleotide-binding" evidence="9">
    <location>
        <begin position="129"/>
        <end position="347"/>
    </location>
</feature>
<dbReference type="RefSeq" id="WP_317295239.1">
    <property type="nucleotide sequence ID" value="NZ_JABFFQ010000001.1"/>
</dbReference>
<keyword evidence="4 8" id="KW-0375">Hydrogen ion transport</keyword>
<reference evidence="12 13" key="1">
    <citation type="submission" date="2020-05" db="EMBL/GenBank/DDBJ databases">
        <title>Isolation and characterization of methanoarchaea from a cold seep at offshore SW Taiwan.</title>
        <authorList>
            <person name="Chen Y.-W."/>
            <person name="Chen S.-C."/>
            <person name="Lai M.-C."/>
        </authorList>
    </citation>
    <scope>NUCLEOTIDE SEQUENCE [LARGE SCALE GENOMIC DNA]</scope>
    <source>
        <strain evidence="12 13">YWC-01</strain>
    </source>
</reference>
<dbReference type="CDD" id="cd01135">
    <property type="entry name" value="V_A-ATPase_B"/>
    <property type="match status" value="1"/>
</dbReference>
<dbReference type="PROSITE" id="PS00152">
    <property type="entry name" value="ATPASE_ALPHA_BETA"/>
    <property type="match status" value="1"/>
</dbReference>
<evidence type="ECO:0000256" key="1">
    <source>
        <dbReference type="ARBA" id="ARBA00008936"/>
    </source>
</evidence>
<evidence type="ECO:0000256" key="8">
    <source>
        <dbReference type="HAMAP-Rule" id="MF_00310"/>
    </source>
</evidence>
<protein>
    <recommendedName>
        <fullName evidence="8">A-type ATP synthase subunit B</fullName>
    </recommendedName>
</protein>
<evidence type="ECO:0000259" key="10">
    <source>
        <dbReference type="Pfam" id="PF02874"/>
    </source>
</evidence>
<evidence type="ECO:0000256" key="5">
    <source>
        <dbReference type="ARBA" id="ARBA00023065"/>
    </source>
</evidence>
<dbReference type="Gene3D" id="3.40.50.12240">
    <property type="match status" value="1"/>
</dbReference>
<evidence type="ECO:0000259" key="11">
    <source>
        <dbReference type="Pfam" id="PF22919"/>
    </source>
</evidence>
<dbReference type="InterPro" id="IPR055190">
    <property type="entry name" value="ATP-synt_VA_C"/>
</dbReference>
<sequence length="461" mass="50865">MKEYRTVAQIAGPLVFVEKTEPVGYSELVNIVTADGTVKRGQVLDTSDEIVVVQVFETTAGIGRDSGIRFTGETIKMPVGKDMLGRILSGGGKPIDGGPEIVPEKRLEITGAAINPYARSSPEDFIQTGISTIDGTNTLVRGQKLPIFSASGLPHNDVALQIARQAKVPGSTEEFAVVFAAMGITREEANYFMADFEKTGALERSVVFLNLADDPAVERTITPRLALTTAEYLAFDLGYHVLVILTDMTNYCEALRQIGAAREEVPGRRGYPGYMYTDLASIYERAGIIKGVKGSVTQIPILTMPGDDITHPIPDLTGYITEGQIVVNRDLHRKGIYPPINVLPSLSRLMNLGIGEGHTREDHKKVSDQLYAAYAEGNDLRGLVAIVGKDALSERDRMFLEFADLFEDRFVRQGLYEDRSIEETLDLGWELLSTLPEEQLVRIDRELIQKYHPKYRKKAQG</sequence>
<comment type="caution">
    <text evidence="12">The sequence shown here is derived from an EMBL/GenBank/DDBJ whole genome shotgun (WGS) entry which is preliminary data.</text>
</comment>
<dbReference type="CDD" id="cd18118">
    <property type="entry name" value="ATP-synt_V_A-type_beta_N"/>
    <property type="match status" value="1"/>
</dbReference>
<dbReference type="PANTHER" id="PTHR43389:SF4">
    <property type="entry name" value="V-TYPE PROTON ATPASE SUBUNIT B"/>
    <property type="match status" value="1"/>
</dbReference>
<feature type="domain" description="ATP synthase A/B type C-terminal" evidence="11">
    <location>
        <begin position="353"/>
        <end position="451"/>
    </location>
</feature>
<dbReference type="InterPro" id="IPR004100">
    <property type="entry name" value="ATPase_F1/V1/A1_a/bsu_N"/>
</dbReference>
<keyword evidence="13" id="KW-1185">Reference proteome</keyword>
<evidence type="ECO:0000256" key="2">
    <source>
        <dbReference type="ARBA" id="ARBA00022448"/>
    </source>
</evidence>
<comment type="function">
    <text evidence="8">Component of the A-type ATP synthase that produces ATP from ADP in the presence of a proton gradient across the membrane. The B chain is a regulatory subunit.</text>
</comment>
<organism evidence="12 13">
    <name type="scientific">Methanoculleus nereidis</name>
    <dbReference type="NCBI Taxonomy" id="2735141"/>
    <lineage>
        <taxon>Archaea</taxon>
        <taxon>Methanobacteriati</taxon>
        <taxon>Methanobacteriota</taxon>
        <taxon>Stenosarchaea group</taxon>
        <taxon>Methanomicrobia</taxon>
        <taxon>Methanomicrobiales</taxon>
        <taxon>Methanomicrobiaceae</taxon>
        <taxon>Methanoculleus</taxon>
    </lineage>
</organism>
<evidence type="ECO:0000256" key="4">
    <source>
        <dbReference type="ARBA" id="ARBA00022781"/>
    </source>
</evidence>
<dbReference type="SUPFAM" id="SSF52540">
    <property type="entry name" value="P-loop containing nucleoside triphosphate hydrolases"/>
    <property type="match status" value="1"/>
</dbReference>
<proteinExistence type="inferred from homology"/>
<dbReference type="Pfam" id="PF22919">
    <property type="entry name" value="ATP-synt_VA_C"/>
    <property type="match status" value="1"/>
</dbReference>
<dbReference type="InterPro" id="IPR027417">
    <property type="entry name" value="P-loop_NTPase"/>
</dbReference>
<dbReference type="InterPro" id="IPR022879">
    <property type="entry name" value="V-ATPase_su_B/beta"/>
</dbReference>
<dbReference type="InterPro" id="IPR005724">
    <property type="entry name" value="ATPase_A1-cplx_bsu"/>
</dbReference>
<dbReference type="SUPFAM" id="SSF47917">
    <property type="entry name" value="C-terminal domain of alpha and beta subunits of F1 ATP synthase"/>
    <property type="match status" value="1"/>
</dbReference>
<dbReference type="Proteomes" id="UP001273768">
    <property type="component" value="Unassembled WGS sequence"/>
</dbReference>
<keyword evidence="5 8" id="KW-0406">Ion transport</keyword>
<dbReference type="Pfam" id="PF02874">
    <property type="entry name" value="ATP-synt_ab_N"/>
    <property type="match status" value="1"/>
</dbReference>
<dbReference type="HAMAP" id="MF_00310">
    <property type="entry name" value="ATP_synth_B_arch"/>
    <property type="match status" value="1"/>
</dbReference>
<accession>A0ABU3YZT2</accession>
<dbReference type="Pfam" id="PF00006">
    <property type="entry name" value="ATP-synt_ab"/>
    <property type="match status" value="1"/>
</dbReference>
<evidence type="ECO:0000256" key="3">
    <source>
        <dbReference type="ARBA" id="ARBA00022475"/>
    </source>
</evidence>
<keyword evidence="6 8" id="KW-0472">Membrane</keyword>
<comment type="subcellular location">
    <subcellularLocation>
        <location evidence="8">Cell membrane</location>
        <topology evidence="8">Peripheral membrane protein</topology>
    </subcellularLocation>
</comment>
<evidence type="ECO:0000313" key="12">
    <source>
        <dbReference type="EMBL" id="MDV4342046.1"/>
    </source>
</evidence>
<keyword evidence="2 8" id="KW-0813">Transport</keyword>
<dbReference type="NCBIfam" id="TIGR01041">
    <property type="entry name" value="ATP_syn_B_arch"/>
    <property type="match status" value="1"/>
</dbReference>
<dbReference type="PANTHER" id="PTHR43389">
    <property type="entry name" value="V-TYPE PROTON ATPASE SUBUNIT B"/>
    <property type="match status" value="1"/>
</dbReference>
<comment type="similarity">
    <text evidence="1 8">Belongs to the ATPase alpha/beta chains family.</text>
</comment>
<keyword evidence="7 8" id="KW-0066">ATP synthesis</keyword>
<evidence type="ECO:0000256" key="7">
    <source>
        <dbReference type="ARBA" id="ARBA00023310"/>
    </source>
</evidence>
<dbReference type="PIRSF" id="PIRSF039114">
    <property type="entry name" value="V-ATPsynth_beta/V-ATPase_B"/>
    <property type="match status" value="1"/>
</dbReference>
<dbReference type="InterPro" id="IPR000194">
    <property type="entry name" value="ATPase_F1/V1/A1_a/bsu_nucl-bd"/>
</dbReference>
<keyword evidence="3 8" id="KW-1003">Cell membrane</keyword>
<evidence type="ECO:0000256" key="6">
    <source>
        <dbReference type="ARBA" id="ARBA00023136"/>
    </source>
</evidence>
<evidence type="ECO:0000259" key="9">
    <source>
        <dbReference type="Pfam" id="PF00006"/>
    </source>
</evidence>
<dbReference type="NCBIfam" id="NF003235">
    <property type="entry name" value="PRK04196.1"/>
    <property type="match status" value="1"/>
</dbReference>
<dbReference type="CDD" id="cd18112">
    <property type="entry name" value="ATP-synt_V_A-type_beta_C"/>
    <property type="match status" value="1"/>
</dbReference>
<dbReference type="EMBL" id="JABFFQ010000001">
    <property type="protein sequence ID" value="MDV4342046.1"/>
    <property type="molecule type" value="Genomic_DNA"/>
</dbReference>
<name>A0ABU3YZT2_9EURY</name>
<evidence type="ECO:0000313" key="13">
    <source>
        <dbReference type="Proteomes" id="UP001273768"/>
    </source>
</evidence>